<dbReference type="EMBL" id="BGZK01001293">
    <property type="protein sequence ID" value="GBP76569.1"/>
    <property type="molecule type" value="Genomic_DNA"/>
</dbReference>
<feature type="compositionally biased region" description="Basic and acidic residues" evidence="1">
    <location>
        <begin position="146"/>
        <end position="163"/>
    </location>
</feature>
<dbReference type="Proteomes" id="UP000299102">
    <property type="component" value="Unassembled WGS sequence"/>
</dbReference>
<dbReference type="AlphaFoldDB" id="A0A4C1YPM0"/>
<dbReference type="OrthoDB" id="7482224at2759"/>
<feature type="region of interest" description="Disordered" evidence="1">
    <location>
        <begin position="92"/>
        <end position="114"/>
    </location>
</feature>
<feature type="compositionally biased region" description="Basic residues" evidence="1">
    <location>
        <begin position="182"/>
        <end position="191"/>
    </location>
</feature>
<name>A0A4C1YPM0_EUMVA</name>
<evidence type="ECO:0000313" key="3">
    <source>
        <dbReference type="Proteomes" id="UP000299102"/>
    </source>
</evidence>
<sequence length="248" mass="27766">MLPLLISKPKLLPANSKHVKRKKNLYVTGDNSKSLKQRRHTNVKSTKAPPIVKVHNCDCNVLHLTKVMVTYAPKSGKRGGSNIVLSTTVWGATGQRKRTKLRSKQAKKNSLKKRRSYNYNDDEFFKRLETQLKALNIGKVSQKGKTKSEPQASERSKSEKDSNDGSEVVLGNTEDGGGEMRRRGKRRRKPRQGSDRLTSAGLAAQTQQDPETQVTISTFNDSGLMMELEGGHRNSVIKRRNPIEFGLV</sequence>
<gene>
    <name evidence="2" type="ORF">EVAR_103172_1</name>
</gene>
<reference evidence="2 3" key="1">
    <citation type="journal article" date="2019" name="Commun. Biol.">
        <title>The bagworm genome reveals a unique fibroin gene that provides high tensile strength.</title>
        <authorList>
            <person name="Kono N."/>
            <person name="Nakamura H."/>
            <person name="Ohtoshi R."/>
            <person name="Tomita M."/>
            <person name="Numata K."/>
            <person name="Arakawa K."/>
        </authorList>
    </citation>
    <scope>NUCLEOTIDE SEQUENCE [LARGE SCALE GENOMIC DNA]</scope>
</reference>
<comment type="caution">
    <text evidence="2">The sequence shown here is derived from an EMBL/GenBank/DDBJ whole genome shotgun (WGS) entry which is preliminary data.</text>
</comment>
<organism evidence="2 3">
    <name type="scientific">Eumeta variegata</name>
    <name type="common">Bagworm moth</name>
    <name type="synonym">Eumeta japonica</name>
    <dbReference type="NCBI Taxonomy" id="151549"/>
    <lineage>
        <taxon>Eukaryota</taxon>
        <taxon>Metazoa</taxon>
        <taxon>Ecdysozoa</taxon>
        <taxon>Arthropoda</taxon>
        <taxon>Hexapoda</taxon>
        <taxon>Insecta</taxon>
        <taxon>Pterygota</taxon>
        <taxon>Neoptera</taxon>
        <taxon>Endopterygota</taxon>
        <taxon>Lepidoptera</taxon>
        <taxon>Glossata</taxon>
        <taxon>Ditrysia</taxon>
        <taxon>Tineoidea</taxon>
        <taxon>Psychidae</taxon>
        <taxon>Oiketicinae</taxon>
        <taxon>Eumeta</taxon>
    </lineage>
</organism>
<feature type="region of interest" description="Disordered" evidence="1">
    <location>
        <begin position="139"/>
        <end position="212"/>
    </location>
</feature>
<evidence type="ECO:0000256" key="1">
    <source>
        <dbReference type="SAM" id="MobiDB-lite"/>
    </source>
</evidence>
<keyword evidence="3" id="KW-1185">Reference proteome</keyword>
<protein>
    <submittedName>
        <fullName evidence="2">Uncharacterized protein</fullName>
    </submittedName>
</protein>
<accession>A0A4C1YPM0</accession>
<evidence type="ECO:0000313" key="2">
    <source>
        <dbReference type="EMBL" id="GBP76569.1"/>
    </source>
</evidence>
<proteinExistence type="predicted"/>
<feature type="compositionally biased region" description="Basic residues" evidence="1">
    <location>
        <begin position="95"/>
        <end position="114"/>
    </location>
</feature>